<sequence>MFKKVLTICMSLAVTASLAACGSSSNNNAAGGEAATGNDTTAEAAGFTPTELRVQFVPSQNAETLEAKAKPLEELLGKELGIPVKVSVSPNYNTIIEAMSAKQVDVGFLPPNGYVLAHDVRNAADLLLQAQRYGVEEATGAPTEEKVDFYKSLILVKKDSGIKSLEDLKGKKMGWQDVTSSAGYVFPAAAMVKAGMDPAKDVQGVTLKGHDQAVLALLNGQVDAVAVFQDARNTVKGDIPDVFEQTEILFSTDPIPNDTISVRSDMTDEWKTKISDAFIALGEDPEGQKIINDVYTHVGYAKGDDANFDIVRESAKAVGQKIE</sequence>
<evidence type="ECO:0000313" key="5">
    <source>
        <dbReference type="EMBL" id="GGN92649.1"/>
    </source>
</evidence>
<feature type="chain" id="PRO_5045118516" evidence="3">
    <location>
        <begin position="20"/>
        <end position="323"/>
    </location>
</feature>
<name>A0ABQ2KV98_9BACL</name>
<dbReference type="SMART" id="SM00062">
    <property type="entry name" value="PBPb"/>
    <property type="match status" value="1"/>
</dbReference>
<feature type="signal peptide" evidence="3">
    <location>
        <begin position="1"/>
        <end position="19"/>
    </location>
</feature>
<dbReference type="InterPro" id="IPR005770">
    <property type="entry name" value="PhnD"/>
</dbReference>
<evidence type="ECO:0000256" key="3">
    <source>
        <dbReference type="SAM" id="SignalP"/>
    </source>
</evidence>
<dbReference type="PANTHER" id="PTHR35841">
    <property type="entry name" value="PHOSPHONATES-BINDING PERIPLASMIC PROTEIN"/>
    <property type="match status" value="1"/>
</dbReference>
<dbReference type="Gene3D" id="3.40.190.10">
    <property type="entry name" value="Periplasmic binding protein-like II"/>
    <property type="match status" value="2"/>
</dbReference>
<keyword evidence="6" id="KW-1185">Reference proteome</keyword>
<evidence type="ECO:0000259" key="4">
    <source>
        <dbReference type="SMART" id="SM00062"/>
    </source>
</evidence>
<dbReference type="CDD" id="cd01071">
    <property type="entry name" value="PBP2_PhnD_like"/>
    <property type="match status" value="1"/>
</dbReference>
<proteinExistence type="inferred from homology"/>
<dbReference type="RefSeq" id="WP_018975470.1">
    <property type="nucleotide sequence ID" value="NZ_BMLN01000001.1"/>
</dbReference>
<dbReference type="InterPro" id="IPR001638">
    <property type="entry name" value="Solute-binding_3/MltF_N"/>
</dbReference>
<comment type="similarity">
    <text evidence="1">Belongs to the phosphate/phosphite/phosphonate binding protein family.</text>
</comment>
<accession>A0ABQ2KV98</accession>
<evidence type="ECO:0000256" key="2">
    <source>
        <dbReference type="ARBA" id="ARBA00022729"/>
    </source>
</evidence>
<reference evidence="6" key="1">
    <citation type="journal article" date="2019" name="Int. J. Syst. Evol. Microbiol.">
        <title>The Global Catalogue of Microorganisms (GCM) 10K type strain sequencing project: providing services to taxonomists for standard genome sequencing and annotation.</title>
        <authorList>
            <consortium name="The Broad Institute Genomics Platform"/>
            <consortium name="The Broad Institute Genome Sequencing Center for Infectious Disease"/>
            <person name="Wu L."/>
            <person name="Ma J."/>
        </authorList>
    </citation>
    <scope>NUCLEOTIDE SEQUENCE [LARGE SCALE GENOMIC DNA]</scope>
    <source>
        <strain evidence="6">CGMCC 1.6964</strain>
    </source>
</reference>
<evidence type="ECO:0000313" key="6">
    <source>
        <dbReference type="Proteomes" id="UP000606653"/>
    </source>
</evidence>
<dbReference type="NCBIfam" id="TIGR01098">
    <property type="entry name" value="3A0109s03R"/>
    <property type="match status" value="1"/>
</dbReference>
<gene>
    <name evidence="5" type="primary">phnD</name>
    <name evidence="5" type="ORF">GCM10010969_05370</name>
</gene>
<dbReference type="SUPFAM" id="SSF53850">
    <property type="entry name" value="Periplasmic binding protein-like II"/>
    <property type="match status" value="1"/>
</dbReference>
<dbReference type="Pfam" id="PF12974">
    <property type="entry name" value="Phosphonate-bd"/>
    <property type="match status" value="1"/>
</dbReference>
<dbReference type="EMBL" id="BMLN01000001">
    <property type="protein sequence ID" value="GGN92649.1"/>
    <property type="molecule type" value="Genomic_DNA"/>
</dbReference>
<evidence type="ECO:0000256" key="1">
    <source>
        <dbReference type="ARBA" id="ARBA00007162"/>
    </source>
</evidence>
<keyword evidence="2 3" id="KW-0732">Signal</keyword>
<organism evidence="5 6">
    <name type="scientific">Saccharibacillus kuerlensis</name>
    <dbReference type="NCBI Taxonomy" id="459527"/>
    <lineage>
        <taxon>Bacteria</taxon>
        <taxon>Bacillati</taxon>
        <taxon>Bacillota</taxon>
        <taxon>Bacilli</taxon>
        <taxon>Bacillales</taxon>
        <taxon>Paenibacillaceae</taxon>
        <taxon>Saccharibacillus</taxon>
    </lineage>
</organism>
<dbReference type="Proteomes" id="UP000606653">
    <property type="component" value="Unassembled WGS sequence"/>
</dbReference>
<dbReference type="PANTHER" id="PTHR35841:SF1">
    <property type="entry name" value="PHOSPHONATES-BINDING PERIPLASMIC PROTEIN"/>
    <property type="match status" value="1"/>
</dbReference>
<dbReference type="PROSITE" id="PS51257">
    <property type="entry name" value="PROKAR_LIPOPROTEIN"/>
    <property type="match status" value="1"/>
</dbReference>
<comment type="caution">
    <text evidence="5">The sequence shown here is derived from an EMBL/GenBank/DDBJ whole genome shotgun (WGS) entry which is preliminary data.</text>
</comment>
<feature type="domain" description="Solute-binding protein family 3/N-terminal" evidence="4">
    <location>
        <begin position="51"/>
        <end position="298"/>
    </location>
</feature>
<protein>
    <submittedName>
        <fullName evidence="5">Phosphonate ABC transporter substrate-binding protein</fullName>
    </submittedName>
</protein>